<dbReference type="InterPro" id="IPR003959">
    <property type="entry name" value="ATPase_AAA_core"/>
</dbReference>
<evidence type="ECO:0000313" key="4">
    <source>
        <dbReference type="Proteomes" id="UP000019678"/>
    </source>
</evidence>
<dbReference type="GO" id="GO:0016887">
    <property type="term" value="F:ATP hydrolysis activity"/>
    <property type="evidence" value="ECO:0007669"/>
    <property type="project" value="InterPro"/>
</dbReference>
<sequence>MRRVAPRRVSDLDRLKTVTIDGFKSLRSQTIDLGRLNVLIGANGSGKTALLEAMGVLGAAASGRVDDAELLRRGVRPGVPKLFKSAFAERLPRVIKLSATSPDGAGYDVTLDNPQDSAATPWRFSTETLHLGDKKLVSRSPRGGNVWRDGKKEPLKPADAYRGIAPVVQAMEVASGAVNRMLDGLREFVIYDPQTAVLRGTMADTLPLAPLGLQGGRLAEAVGQLLRPAERKLGTLPLDEVFALIEWASDVDVSAPTADLLSPSIPAATEILRFTDRHLRADRNRLSAYDASEGTLYVLFALTLLLHPRTPRFFAVENIDHALHPRLARALVRLLGERSRSAKNRKQILLTTHNPLVLDGLDLADDGIRLFTVDRTTAGHTAVHRVAYTEALAKVQADGATLSQMWTRGLLGAVPNLG</sequence>
<name>A0A017SSR4_9BACT</name>
<gene>
    <name evidence="3" type="ORF">CAP_1630</name>
</gene>
<dbReference type="InterPro" id="IPR041685">
    <property type="entry name" value="AAA_GajA/Old/RecF-like"/>
</dbReference>
<protein>
    <submittedName>
        <fullName evidence="3">SMC domain protein</fullName>
    </submittedName>
</protein>
<organism evidence="3 4">
    <name type="scientific">Chondromyces apiculatus DSM 436</name>
    <dbReference type="NCBI Taxonomy" id="1192034"/>
    <lineage>
        <taxon>Bacteria</taxon>
        <taxon>Pseudomonadati</taxon>
        <taxon>Myxococcota</taxon>
        <taxon>Polyangia</taxon>
        <taxon>Polyangiales</taxon>
        <taxon>Polyangiaceae</taxon>
        <taxon>Chondromyces</taxon>
    </lineage>
</organism>
<accession>A0A017SSR4</accession>
<dbReference type="OrthoDB" id="127554at2"/>
<dbReference type="Proteomes" id="UP000019678">
    <property type="component" value="Unassembled WGS sequence"/>
</dbReference>
<dbReference type="SUPFAM" id="SSF52540">
    <property type="entry name" value="P-loop containing nucleoside triphosphate hydrolases"/>
    <property type="match status" value="1"/>
</dbReference>
<dbReference type="EMBL" id="ASRX01000145">
    <property type="protein sequence ID" value="EYF00018.1"/>
    <property type="molecule type" value="Genomic_DNA"/>
</dbReference>
<dbReference type="GO" id="GO:0005524">
    <property type="term" value="F:ATP binding"/>
    <property type="evidence" value="ECO:0007669"/>
    <property type="project" value="InterPro"/>
</dbReference>
<proteinExistence type="predicted"/>
<dbReference type="eggNOG" id="COG4637">
    <property type="taxonomic scope" value="Bacteria"/>
</dbReference>
<dbReference type="AlphaFoldDB" id="A0A017SSR4"/>
<feature type="domain" description="Endonuclease GajA/Old nuclease/RecF-like AAA" evidence="1">
    <location>
        <begin position="15"/>
        <end position="57"/>
    </location>
</feature>
<dbReference type="GO" id="GO:0006302">
    <property type="term" value="P:double-strand break repair"/>
    <property type="evidence" value="ECO:0007669"/>
    <property type="project" value="TreeGrafter"/>
</dbReference>
<dbReference type="InterPro" id="IPR014555">
    <property type="entry name" value="RecF-like"/>
</dbReference>
<evidence type="ECO:0000259" key="1">
    <source>
        <dbReference type="Pfam" id="PF13175"/>
    </source>
</evidence>
<dbReference type="PANTHER" id="PTHR32182">
    <property type="entry name" value="DNA REPLICATION AND REPAIR PROTEIN RECF"/>
    <property type="match status" value="1"/>
</dbReference>
<comment type="caution">
    <text evidence="3">The sequence shown here is derived from an EMBL/GenBank/DDBJ whole genome shotgun (WGS) entry which is preliminary data.</text>
</comment>
<evidence type="ECO:0000259" key="2">
    <source>
        <dbReference type="Pfam" id="PF13304"/>
    </source>
</evidence>
<dbReference type="Pfam" id="PF13175">
    <property type="entry name" value="AAA_15"/>
    <property type="match status" value="1"/>
</dbReference>
<keyword evidence="4" id="KW-1185">Reference proteome</keyword>
<dbReference type="InterPro" id="IPR027417">
    <property type="entry name" value="P-loop_NTPase"/>
</dbReference>
<feature type="domain" description="ATPase AAA-type core" evidence="2">
    <location>
        <begin position="277"/>
        <end position="359"/>
    </location>
</feature>
<dbReference type="STRING" id="1192034.CAP_1630"/>
<dbReference type="PIRSF" id="PIRSF029347">
    <property type="entry name" value="RecF"/>
    <property type="match status" value="1"/>
</dbReference>
<dbReference type="Gene3D" id="3.40.50.300">
    <property type="entry name" value="P-loop containing nucleotide triphosphate hydrolases"/>
    <property type="match status" value="2"/>
</dbReference>
<dbReference type="PANTHER" id="PTHR32182:SF22">
    <property type="entry name" value="ATP-DEPENDENT ENDONUCLEASE, OLD FAMILY-RELATED"/>
    <property type="match status" value="1"/>
</dbReference>
<dbReference type="Pfam" id="PF13304">
    <property type="entry name" value="AAA_21"/>
    <property type="match status" value="1"/>
</dbReference>
<evidence type="ECO:0000313" key="3">
    <source>
        <dbReference type="EMBL" id="EYF00018.1"/>
    </source>
</evidence>
<dbReference type="GO" id="GO:0000731">
    <property type="term" value="P:DNA synthesis involved in DNA repair"/>
    <property type="evidence" value="ECO:0007669"/>
    <property type="project" value="TreeGrafter"/>
</dbReference>
<reference evidence="3 4" key="1">
    <citation type="submission" date="2013-05" db="EMBL/GenBank/DDBJ databases">
        <title>Genome assembly of Chondromyces apiculatus DSM 436.</title>
        <authorList>
            <person name="Sharma G."/>
            <person name="Khatri I."/>
            <person name="Kaur C."/>
            <person name="Mayilraj S."/>
            <person name="Subramanian S."/>
        </authorList>
    </citation>
    <scope>NUCLEOTIDE SEQUENCE [LARGE SCALE GENOMIC DNA]</scope>
    <source>
        <strain evidence="3 4">DSM 436</strain>
    </source>
</reference>